<sequence>MPNSPRATADDDGKQDSYLMQYLRSLPEEKRLMMEESLVNEINVNDQALAKGHVGGSTQGARKHKNGGDAKEDPSSKKSSSCIVL</sequence>
<protein>
    <submittedName>
        <fullName evidence="2">Uncharacterized protein</fullName>
    </submittedName>
</protein>
<dbReference type="EMBL" id="JAYKXH010000003">
    <property type="protein sequence ID" value="KAK7172615.1"/>
    <property type="molecule type" value="Genomic_DNA"/>
</dbReference>
<dbReference type="AlphaFoldDB" id="A0AAN9DFP8"/>
<feature type="region of interest" description="Disordered" evidence="1">
    <location>
        <begin position="48"/>
        <end position="85"/>
    </location>
</feature>
<evidence type="ECO:0000256" key="1">
    <source>
        <dbReference type="SAM" id="MobiDB-lite"/>
    </source>
</evidence>
<proteinExistence type="predicted"/>
<gene>
    <name evidence="2" type="ORF">R3I93_002661</name>
</gene>
<feature type="compositionally biased region" description="Basic and acidic residues" evidence="1">
    <location>
        <begin position="66"/>
        <end position="76"/>
    </location>
</feature>
<comment type="caution">
    <text evidence="2">The sequence shown here is derived from an EMBL/GenBank/DDBJ whole genome shotgun (WGS) entry which is preliminary data.</text>
</comment>
<accession>A0AAN9DFP8</accession>
<keyword evidence="3" id="KW-1185">Reference proteome</keyword>
<organism evidence="2 3">
    <name type="scientific">Phoxinus phoxinus</name>
    <name type="common">Eurasian minnow</name>
    <dbReference type="NCBI Taxonomy" id="58324"/>
    <lineage>
        <taxon>Eukaryota</taxon>
        <taxon>Metazoa</taxon>
        <taxon>Chordata</taxon>
        <taxon>Craniata</taxon>
        <taxon>Vertebrata</taxon>
        <taxon>Euteleostomi</taxon>
        <taxon>Actinopterygii</taxon>
        <taxon>Neopterygii</taxon>
        <taxon>Teleostei</taxon>
        <taxon>Ostariophysi</taxon>
        <taxon>Cypriniformes</taxon>
        <taxon>Leuciscidae</taxon>
        <taxon>Phoxininae</taxon>
        <taxon>Phoxinus</taxon>
    </lineage>
</organism>
<dbReference type="Proteomes" id="UP001364617">
    <property type="component" value="Unassembled WGS sequence"/>
</dbReference>
<evidence type="ECO:0000313" key="3">
    <source>
        <dbReference type="Proteomes" id="UP001364617"/>
    </source>
</evidence>
<evidence type="ECO:0000313" key="2">
    <source>
        <dbReference type="EMBL" id="KAK7172615.1"/>
    </source>
</evidence>
<reference evidence="2 3" key="1">
    <citation type="submission" date="2024-02" db="EMBL/GenBank/DDBJ databases">
        <title>Chromosome-level genome assembly of the Eurasian Minnow (Phoxinus phoxinus).</title>
        <authorList>
            <person name="Oriowo T.O."/>
            <person name="Martin S."/>
            <person name="Stange M."/>
            <person name="Chrysostomakis Y."/>
            <person name="Brown T."/>
            <person name="Winkler S."/>
            <person name="Kukowka S."/>
            <person name="Myers E.W."/>
            <person name="Bohne A."/>
        </authorList>
    </citation>
    <scope>NUCLEOTIDE SEQUENCE [LARGE SCALE GENOMIC DNA]</scope>
    <source>
        <strain evidence="2">ZFMK-TIS-60720</strain>
        <tissue evidence="2">Whole Organism</tissue>
    </source>
</reference>
<name>A0AAN9DFP8_9TELE</name>